<dbReference type="EMBL" id="VDFR01000067">
    <property type="protein sequence ID" value="TNC45296.1"/>
    <property type="molecule type" value="Genomic_DNA"/>
</dbReference>
<reference evidence="3 5" key="1">
    <citation type="submission" date="2019-05" db="EMBL/GenBank/DDBJ databases">
        <title>Mumia sp. nov., isolated from the intestinal contents of plateau pika (Ochotona curzoniae) in the Qinghai-Tibet plateau of China.</title>
        <authorList>
            <person name="Tian Z."/>
        </authorList>
    </citation>
    <scope>NUCLEOTIDE SEQUENCE [LARGE SCALE GENOMIC DNA]</scope>
    <source>
        <strain evidence="5">527</strain>
        <strain evidence="3">Z527</strain>
    </source>
</reference>
<comment type="caution">
    <text evidence="3">The sequence shown here is derived from an EMBL/GenBank/DDBJ whole genome shotgun (WGS) entry which is preliminary data.</text>
</comment>
<proteinExistence type="predicted"/>
<dbReference type="Proteomes" id="UP000306740">
    <property type="component" value="Unassembled WGS sequence"/>
</dbReference>
<evidence type="ECO:0000259" key="2">
    <source>
        <dbReference type="Pfam" id="PF26571"/>
    </source>
</evidence>
<feature type="domain" description="ARB-07466-like C-terminal" evidence="2">
    <location>
        <begin position="58"/>
        <end position="161"/>
    </location>
</feature>
<keyword evidence="1" id="KW-0732">Signal</keyword>
<dbReference type="InterPro" id="IPR058593">
    <property type="entry name" value="ARB_07466-like_C"/>
</dbReference>
<dbReference type="OrthoDB" id="5181100at2"/>
<evidence type="ECO:0000313" key="3">
    <source>
        <dbReference type="EMBL" id="TNC45296.1"/>
    </source>
</evidence>
<gene>
    <name evidence="4" type="ORF">FHE65_07625</name>
    <name evidence="3" type="ORF">FHE65_14995</name>
</gene>
<sequence length="322" mass="35027">MSRTRLGRTATLLVAPSVLVLALASPATAKAPPTPSGLPSALEAPASYVGPISCAKPHKGTARLGALLVATWPATSWSAQRDCSTATSEHHDGRAIDWMTNARKKNGKKRGDDLNRWLLATDKRGNAFANARRLGVMYIIWNNRIWSSYRASSGWRVYNGCTAKSRAGTAYDTTCHRNHVHLSLSWAGARGYTSYWDKTVAGPNFGPCRPADLNWAYRYTKKRTTPCPSYRRVTPAAGSSSLHRTLVAYSGLRITKGTRGPAVRAVQQALRIPASGVWDARSRSAMRAYKGARRMTNNAVVGTRVWRSLLASTAPTNRVSAS</sequence>
<organism evidence="3 5">
    <name type="scientific">Mumia zhuanghuii</name>
    <dbReference type="NCBI Taxonomy" id="2585211"/>
    <lineage>
        <taxon>Bacteria</taxon>
        <taxon>Bacillati</taxon>
        <taxon>Actinomycetota</taxon>
        <taxon>Actinomycetes</taxon>
        <taxon>Propionibacteriales</taxon>
        <taxon>Nocardioidaceae</taxon>
        <taxon>Mumia</taxon>
    </lineage>
</organism>
<name>A0A5C4MJK3_9ACTN</name>
<dbReference type="EMBL" id="VDFR01000038">
    <property type="protein sequence ID" value="TNC48213.1"/>
    <property type="molecule type" value="Genomic_DNA"/>
</dbReference>
<evidence type="ECO:0000313" key="4">
    <source>
        <dbReference type="EMBL" id="TNC48213.1"/>
    </source>
</evidence>
<dbReference type="RefSeq" id="WP_139084905.1">
    <property type="nucleotide sequence ID" value="NZ_VDFR01000038.1"/>
</dbReference>
<feature type="signal peptide" evidence="1">
    <location>
        <begin position="1"/>
        <end position="29"/>
    </location>
</feature>
<dbReference type="Gene3D" id="1.10.101.10">
    <property type="entry name" value="PGBD-like superfamily/PGBD"/>
    <property type="match status" value="1"/>
</dbReference>
<dbReference type="Pfam" id="PF26571">
    <property type="entry name" value="VldE"/>
    <property type="match status" value="1"/>
</dbReference>
<dbReference type="InterPro" id="IPR036366">
    <property type="entry name" value="PGBDSf"/>
</dbReference>
<protein>
    <submittedName>
        <fullName evidence="3">Peptidoglycan-binding protein</fullName>
    </submittedName>
</protein>
<dbReference type="AlphaFoldDB" id="A0A5C4MJK3"/>
<dbReference type="SUPFAM" id="SSF47090">
    <property type="entry name" value="PGBD-like"/>
    <property type="match status" value="1"/>
</dbReference>
<feature type="chain" id="PRO_5038242837" evidence="1">
    <location>
        <begin position="30"/>
        <end position="322"/>
    </location>
</feature>
<dbReference type="InterPro" id="IPR036365">
    <property type="entry name" value="PGBD-like_sf"/>
</dbReference>
<evidence type="ECO:0000256" key="1">
    <source>
        <dbReference type="SAM" id="SignalP"/>
    </source>
</evidence>
<evidence type="ECO:0000313" key="5">
    <source>
        <dbReference type="Proteomes" id="UP000306740"/>
    </source>
</evidence>
<accession>A0A5C4MJK3</accession>